<evidence type="ECO:0000313" key="3">
    <source>
        <dbReference type="Proteomes" id="UP000334990"/>
    </source>
</evidence>
<comment type="caution">
    <text evidence="2">The sequence shown here is derived from an EMBL/GenBank/DDBJ whole genome shotgun (WGS) entry which is preliminary data.</text>
</comment>
<feature type="region of interest" description="Disordered" evidence="1">
    <location>
        <begin position="1"/>
        <end position="26"/>
    </location>
</feature>
<name>A0A5M3VT39_9ACTN</name>
<accession>A0A5M3VT39</accession>
<protein>
    <submittedName>
        <fullName evidence="2">Uncharacterized protein</fullName>
    </submittedName>
</protein>
<dbReference type="AlphaFoldDB" id="A0A5M3VT39"/>
<organism evidence="2 3">
    <name type="scientific">Acrocarpospora corrugata</name>
    <dbReference type="NCBI Taxonomy" id="35763"/>
    <lineage>
        <taxon>Bacteria</taxon>
        <taxon>Bacillati</taxon>
        <taxon>Actinomycetota</taxon>
        <taxon>Actinomycetes</taxon>
        <taxon>Streptosporangiales</taxon>
        <taxon>Streptosporangiaceae</taxon>
        <taxon>Acrocarpospora</taxon>
    </lineage>
</organism>
<evidence type="ECO:0000256" key="1">
    <source>
        <dbReference type="SAM" id="MobiDB-lite"/>
    </source>
</evidence>
<sequence>MAGPGPQLADLPDDRGAGGPGEPDAQIAAAAGGRVTRITSGEQLVDIAGARKWIYAYEIDSRDSLTEGIYVRVSGRMPADAGETAVSVALAELAPIGSTIRIRWPPGGSAWSAWPSRSGT</sequence>
<evidence type="ECO:0000313" key="2">
    <source>
        <dbReference type="EMBL" id="GER99946.1"/>
    </source>
</evidence>
<proteinExistence type="predicted"/>
<gene>
    <name evidence="2" type="ORF">Acor_20100</name>
</gene>
<dbReference type="Proteomes" id="UP000334990">
    <property type="component" value="Unassembled WGS sequence"/>
</dbReference>
<keyword evidence="3" id="KW-1185">Reference proteome</keyword>
<dbReference type="EMBL" id="BLAD01000042">
    <property type="protein sequence ID" value="GER99946.1"/>
    <property type="molecule type" value="Genomic_DNA"/>
</dbReference>
<reference evidence="2 3" key="1">
    <citation type="submission" date="2019-10" db="EMBL/GenBank/DDBJ databases">
        <title>Whole genome shotgun sequence of Acrocarpospora corrugata NBRC 13972.</title>
        <authorList>
            <person name="Ichikawa N."/>
            <person name="Kimura A."/>
            <person name="Kitahashi Y."/>
            <person name="Komaki H."/>
            <person name="Oguchi A."/>
        </authorList>
    </citation>
    <scope>NUCLEOTIDE SEQUENCE [LARGE SCALE GENOMIC DNA]</scope>
    <source>
        <strain evidence="2 3">NBRC 13972</strain>
    </source>
</reference>